<dbReference type="PANTHER" id="PTHR30417:SF1">
    <property type="entry name" value="N-ACETYLMURAMOYL-L-ALANINE AMIDASE AMID"/>
    <property type="match status" value="1"/>
</dbReference>
<comment type="catalytic activity">
    <reaction evidence="1">
        <text>Hydrolyzes the link between N-acetylmuramoyl residues and L-amino acid residues in certain cell-wall glycopeptides.</text>
        <dbReference type="EC" id="3.5.1.28"/>
    </reaction>
</comment>
<dbReference type="SMART" id="SM00644">
    <property type="entry name" value="Ami_2"/>
    <property type="match status" value="1"/>
</dbReference>
<dbReference type="InterPro" id="IPR051206">
    <property type="entry name" value="NAMLAA_amidase_2"/>
</dbReference>
<protein>
    <recommendedName>
        <fullName evidence="2">N-acetylmuramoyl-L-alanine amidase</fullName>
        <ecNumber evidence="2">3.5.1.28</ecNumber>
    </recommendedName>
</protein>
<dbReference type="GO" id="GO:0008745">
    <property type="term" value="F:N-acetylmuramoyl-L-alanine amidase activity"/>
    <property type="evidence" value="ECO:0007669"/>
    <property type="project" value="UniProtKB-EC"/>
</dbReference>
<proteinExistence type="predicted"/>
<evidence type="ECO:0000313" key="7">
    <source>
        <dbReference type="EMBL" id="SER44604.1"/>
    </source>
</evidence>
<name>A0A1H9P8J0_9FIRM</name>
<evidence type="ECO:0000259" key="6">
    <source>
        <dbReference type="SMART" id="SM00644"/>
    </source>
</evidence>
<dbReference type="AlphaFoldDB" id="A0A1H9P8J0"/>
<keyword evidence="5" id="KW-1133">Transmembrane helix</keyword>
<keyword evidence="3" id="KW-0378">Hydrolase</keyword>
<accession>A0A1H9P8J0</accession>
<dbReference type="RefSeq" id="WP_242941474.1">
    <property type="nucleotide sequence ID" value="NZ_FOGW01000004.1"/>
</dbReference>
<reference evidence="8" key="1">
    <citation type="submission" date="2016-10" db="EMBL/GenBank/DDBJ databases">
        <authorList>
            <person name="Varghese N."/>
            <person name="Submissions S."/>
        </authorList>
    </citation>
    <scope>NUCLEOTIDE SEQUENCE [LARGE SCALE GENOMIC DNA]</scope>
    <source>
        <strain evidence="8">S1b</strain>
    </source>
</reference>
<keyword evidence="4" id="KW-0961">Cell wall biogenesis/degradation</keyword>
<dbReference type="GO" id="GO:0009253">
    <property type="term" value="P:peptidoglycan catabolic process"/>
    <property type="evidence" value="ECO:0007669"/>
    <property type="project" value="InterPro"/>
</dbReference>
<dbReference type="SUPFAM" id="SSF55846">
    <property type="entry name" value="N-acetylmuramoyl-L-alanine amidase-like"/>
    <property type="match status" value="1"/>
</dbReference>
<dbReference type="EMBL" id="FOGW01000004">
    <property type="protein sequence ID" value="SER44604.1"/>
    <property type="molecule type" value="Genomic_DNA"/>
</dbReference>
<dbReference type="EC" id="3.5.1.28" evidence="2"/>
<dbReference type="CDD" id="cd06583">
    <property type="entry name" value="PGRP"/>
    <property type="match status" value="1"/>
</dbReference>
<keyword evidence="8" id="KW-1185">Reference proteome</keyword>
<feature type="domain" description="N-acetylmuramoyl-L-alanine amidase" evidence="6">
    <location>
        <begin position="67"/>
        <end position="202"/>
    </location>
</feature>
<evidence type="ECO:0000256" key="5">
    <source>
        <dbReference type="SAM" id="Phobius"/>
    </source>
</evidence>
<evidence type="ECO:0000313" key="8">
    <source>
        <dbReference type="Proteomes" id="UP000182471"/>
    </source>
</evidence>
<dbReference type="InterPro" id="IPR036505">
    <property type="entry name" value="Amidase/PGRP_sf"/>
</dbReference>
<dbReference type="GO" id="GO:0009254">
    <property type="term" value="P:peptidoglycan turnover"/>
    <property type="evidence" value="ECO:0007669"/>
    <property type="project" value="TreeGrafter"/>
</dbReference>
<sequence>MFIKDNRERFLEYRNNKKLIGLVTLVLVILVIGGFLFFKMFNKKNIPDKVIGDRPPIQVVLLNPNPYSRPQIPLKKVNGIVIHYTANPGTSAIKNRDYFNGLQYSKKTKASSHFIVGLEGEIVQCIPCKEISYASNSRNKDTISIECCIEDNTGKFNKKTYKSVVQLTAWLVGRYKLSCEDIIRHYDITGKICPKYFVEHPKAWEKFKNDVQEYIDKNGVKTAE</sequence>
<dbReference type="PANTHER" id="PTHR30417">
    <property type="entry name" value="N-ACETYLMURAMOYL-L-ALANINE AMIDASE AMID"/>
    <property type="match status" value="1"/>
</dbReference>
<evidence type="ECO:0000256" key="3">
    <source>
        <dbReference type="ARBA" id="ARBA00022801"/>
    </source>
</evidence>
<organism evidence="7 8">
    <name type="scientific">Lachnobacterium bovis</name>
    <dbReference type="NCBI Taxonomy" id="140626"/>
    <lineage>
        <taxon>Bacteria</taxon>
        <taxon>Bacillati</taxon>
        <taxon>Bacillota</taxon>
        <taxon>Clostridia</taxon>
        <taxon>Lachnospirales</taxon>
        <taxon>Lachnospiraceae</taxon>
        <taxon>Lachnobacterium</taxon>
    </lineage>
</organism>
<dbReference type="Pfam" id="PF01510">
    <property type="entry name" value="Amidase_2"/>
    <property type="match status" value="1"/>
</dbReference>
<gene>
    <name evidence="7" type="ORF">SAMN02910429_00145</name>
</gene>
<evidence type="ECO:0000256" key="1">
    <source>
        <dbReference type="ARBA" id="ARBA00001561"/>
    </source>
</evidence>
<evidence type="ECO:0000256" key="4">
    <source>
        <dbReference type="ARBA" id="ARBA00023316"/>
    </source>
</evidence>
<keyword evidence="5" id="KW-0472">Membrane</keyword>
<keyword evidence="5" id="KW-0812">Transmembrane</keyword>
<dbReference type="Proteomes" id="UP000182471">
    <property type="component" value="Unassembled WGS sequence"/>
</dbReference>
<dbReference type="GO" id="GO:0071555">
    <property type="term" value="P:cell wall organization"/>
    <property type="evidence" value="ECO:0007669"/>
    <property type="project" value="UniProtKB-KW"/>
</dbReference>
<dbReference type="Gene3D" id="3.40.80.10">
    <property type="entry name" value="Peptidoglycan recognition protein-like"/>
    <property type="match status" value="1"/>
</dbReference>
<evidence type="ECO:0000256" key="2">
    <source>
        <dbReference type="ARBA" id="ARBA00011901"/>
    </source>
</evidence>
<feature type="transmembrane region" description="Helical" evidence="5">
    <location>
        <begin position="20"/>
        <end position="41"/>
    </location>
</feature>
<dbReference type="InterPro" id="IPR002502">
    <property type="entry name" value="Amidase_domain"/>
</dbReference>